<dbReference type="SUPFAM" id="SSF53187">
    <property type="entry name" value="Zn-dependent exopeptidases"/>
    <property type="match status" value="1"/>
</dbReference>
<proteinExistence type="inferred from homology"/>
<evidence type="ECO:0000256" key="5">
    <source>
        <dbReference type="ARBA" id="ARBA00022729"/>
    </source>
</evidence>
<comment type="subcellular location">
    <subcellularLocation>
        <location evidence="2">Periplasm</location>
    </subcellularLocation>
</comment>
<evidence type="ECO:0000256" key="9">
    <source>
        <dbReference type="ARBA" id="ARBA00074581"/>
    </source>
</evidence>
<sequence>MGYRVWLGLLLGLLMQAGWALEVYGVRYWNAPDHVRLVLDVSKPFKPKVFGLENPRRLVLDLPQGRLKAALPRIDASVPYVRRIRSGHPKKGVLRLVLDLKTAVRPKVFTLPPSHRYGHRLVVDLYGTKGGARSRPAPKPPRPPQALRDVVVAIDPGHGGEDPGAIGRRGTREKDVVLAIARKLAKLIDDTPGMRAVLIRKGDYYVPLRRRIALARQAKADLFVSIHADSFKNPRVSGAGVYVLSERGASSEAARWLAARENASDLVGGVSLDDKDETLAKVLLDLSLTGTREYSQRLAREVLEELKRIGRIHHSGVQQAGFVVLKSPDIPSILVETAFISNPDEERRLRSGKYQWYWARALHRGIRDYFRRHAPPGTYLAARARRHVIARGETLSEIAQQYGVSLQALKAYNALEGSRVRAGQVLRIPVGG</sequence>
<dbReference type="FunFam" id="3.40.630.40:FF:000001">
    <property type="entry name" value="N-acetylmuramoyl-L-alanine amidase"/>
    <property type="match status" value="1"/>
</dbReference>
<dbReference type="InterPro" id="IPR050695">
    <property type="entry name" value="N-acetylmuramoyl_amidase_3"/>
</dbReference>
<dbReference type="RefSeq" id="WP_286291292.1">
    <property type="nucleotide sequence ID" value="NZ_AP024718.1"/>
</dbReference>
<evidence type="ECO:0000256" key="1">
    <source>
        <dbReference type="ARBA" id="ARBA00001561"/>
    </source>
</evidence>
<dbReference type="PANTHER" id="PTHR30404">
    <property type="entry name" value="N-ACETYLMURAMOYL-L-ALANINE AMIDASE"/>
    <property type="match status" value="1"/>
</dbReference>
<dbReference type="GO" id="GO:0071555">
    <property type="term" value="P:cell wall organization"/>
    <property type="evidence" value="ECO:0007669"/>
    <property type="project" value="UniProtKB-KW"/>
</dbReference>
<dbReference type="AlphaFoldDB" id="A0AAU9CRL2"/>
<evidence type="ECO:0000256" key="2">
    <source>
        <dbReference type="ARBA" id="ARBA00004418"/>
    </source>
</evidence>
<dbReference type="InterPro" id="IPR002508">
    <property type="entry name" value="MurNAc-LAA_cat"/>
</dbReference>
<accession>A0AAU9CRL2</accession>
<dbReference type="Pfam" id="PF01520">
    <property type="entry name" value="Amidase_3"/>
    <property type="match status" value="1"/>
</dbReference>
<keyword evidence="12" id="KW-1185">Reference proteome</keyword>
<evidence type="ECO:0000256" key="8">
    <source>
        <dbReference type="ARBA" id="ARBA00023316"/>
    </source>
</evidence>
<dbReference type="InterPro" id="IPR036779">
    <property type="entry name" value="LysM_dom_sf"/>
</dbReference>
<dbReference type="PANTHER" id="PTHR30404:SF0">
    <property type="entry name" value="N-ACETYLMURAMOYL-L-ALANINE AMIDASE AMIC"/>
    <property type="match status" value="1"/>
</dbReference>
<protein>
    <recommendedName>
        <fullName evidence="9">N-acetylmuramoyl-L-alanine amidase AmiC</fullName>
        <ecNumber evidence="4">3.5.1.28</ecNumber>
    </recommendedName>
</protein>
<dbReference type="CDD" id="cd00118">
    <property type="entry name" value="LysM"/>
    <property type="match status" value="1"/>
</dbReference>
<dbReference type="SMART" id="SM00646">
    <property type="entry name" value="Ami_3"/>
    <property type="match status" value="1"/>
</dbReference>
<dbReference type="EC" id="3.5.1.28" evidence="4"/>
<dbReference type="Pfam" id="PF01476">
    <property type="entry name" value="LysM"/>
    <property type="match status" value="1"/>
</dbReference>
<name>A0AAU9CRL2_9GAMM</name>
<comment type="catalytic activity">
    <reaction evidence="1">
        <text>Hydrolyzes the link between N-acetylmuramoyl residues and L-amino acid residues in certain cell-wall glycopeptides.</text>
        <dbReference type="EC" id="3.5.1.28"/>
    </reaction>
</comment>
<dbReference type="SUPFAM" id="SSF54106">
    <property type="entry name" value="LysM domain"/>
    <property type="match status" value="1"/>
</dbReference>
<dbReference type="CDD" id="cd02696">
    <property type="entry name" value="MurNAc-LAA"/>
    <property type="match status" value="1"/>
</dbReference>
<evidence type="ECO:0000256" key="3">
    <source>
        <dbReference type="ARBA" id="ARBA00010860"/>
    </source>
</evidence>
<dbReference type="Pfam" id="PF11741">
    <property type="entry name" value="AMIN"/>
    <property type="match status" value="1"/>
</dbReference>
<dbReference type="GO" id="GO:0009253">
    <property type="term" value="P:peptidoglycan catabolic process"/>
    <property type="evidence" value="ECO:0007669"/>
    <property type="project" value="InterPro"/>
</dbReference>
<evidence type="ECO:0000313" key="11">
    <source>
        <dbReference type="EMBL" id="BCX89028.1"/>
    </source>
</evidence>
<keyword evidence="6" id="KW-0574">Periplasm</keyword>
<dbReference type="Gene3D" id="2.60.40.3500">
    <property type="match status" value="1"/>
</dbReference>
<gene>
    <name evidence="11" type="ORF">MIN45_P1398</name>
</gene>
<keyword evidence="8" id="KW-0961">Cell wall biogenesis/degradation</keyword>
<dbReference type="KEGG" id="meiy:MIN45_P1398"/>
<evidence type="ECO:0000313" key="12">
    <source>
        <dbReference type="Proteomes" id="UP001321450"/>
    </source>
</evidence>
<feature type="domain" description="LysM" evidence="10">
    <location>
        <begin position="385"/>
        <end position="428"/>
    </location>
</feature>
<comment type="similarity">
    <text evidence="3">Belongs to the N-acetylmuramoyl-L-alanine amidase 3 family.</text>
</comment>
<organism evidence="11 12">
    <name type="scientific">Methylomarinovum tepidoasis</name>
    <dbReference type="NCBI Taxonomy" id="2840183"/>
    <lineage>
        <taxon>Bacteria</taxon>
        <taxon>Pseudomonadati</taxon>
        <taxon>Pseudomonadota</taxon>
        <taxon>Gammaproteobacteria</taxon>
        <taxon>Methylococcales</taxon>
        <taxon>Methylothermaceae</taxon>
        <taxon>Methylomarinovum</taxon>
    </lineage>
</organism>
<keyword evidence="7 11" id="KW-0378">Hydrolase</keyword>
<evidence type="ECO:0000256" key="7">
    <source>
        <dbReference type="ARBA" id="ARBA00022801"/>
    </source>
</evidence>
<dbReference type="InterPro" id="IPR021731">
    <property type="entry name" value="AMIN_dom"/>
</dbReference>
<evidence type="ECO:0000259" key="10">
    <source>
        <dbReference type="PROSITE" id="PS51782"/>
    </source>
</evidence>
<dbReference type="PROSITE" id="PS51782">
    <property type="entry name" value="LYSM"/>
    <property type="match status" value="1"/>
</dbReference>
<evidence type="ECO:0000256" key="6">
    <source>
        <dbReference type="ARBA" id="ARBA00022764"/>
    </source>
</evidence>
<dbReference type="Gene3D" id="3.10.350.10">
    <property type="entry name" value="LysM domain"/>
    <property type="match status" value="1"/>
</dbReference>
<evidence type="ECO:0000256" key="4">
    <source>
        <dbReference type="ARBA" id="ARBA00011901"/>
    </source>
</evidence>
<dbReference type="Gene3D" id="3.40.630.40">
    <property type="entry name" value="Zn-dependent exopeptidases"/>
    <property type="match status" value="1"/>
</dbReference>
<reference evidence="12" key="1">
    <citation type="journal article" date="2024" name="Int. J. Syst. Evol. Microbiol.">
        <title>Methylomarinovum tepidoasis sp. nov., a moderately thermophilic methanotroph of the family Methylothermaceae isolated from a deep-sea hydrothermal field.</title>
        <authorList>
            <person name="Hirayama H."/>
            <person name="Takaki Y."/>
            <person name="Abe M."/>
            <person name="Miyazaki M."/>
            <person name="Uematsu K."/>
            <person name="Matsui Y."/>
            <person name="Takai K."/>
        </authorList>
    </citation>
    <scope>NUCLEOTIDE SEQUENCE [LARGE SCALE GENOMIC DNA]</scope>
    <source>
        <strain evidence="12">IN45</strain>
    </source>
</reference>
<dbReference type="SMART" id="SM00257">
    <property type="entry name" value="LysM"/>
    <property type="match status" value="1"/>
</dbReference>
<dbReference type="EMBL" id="AP024718">
    <property type="protein sequence ID" value="BCX89028.1"/>
    <property type="molecule type" value="Genomic_DNA"/>
</dbReference>
<keyword evidence="5" id="KW-0732">Signal</keyword>
<dbReference type="GO" id="GO:0008745">
    <property type="term" value="F:N-acetylmuramoyl-L-alanine amidase activity"/>
    <property type="evidence" value="ECO:0007669"/>
    <property type="project" value="UniProtKB-EC"/>
</dbReference>
<dbReference type="InterPro" id="IPR018392">
    <property type="entry name" value="LysM"/>
</dbReference>
<dbReference type="GO" id="GO:0030288">
    <property type="term" value="C:outer membrane-bounded periplasmic space"/>
    <property type="evidence" value="ECO:0007669"/>
    <property type="project" value="TreeGrafter"/>
</dbReference>
<dbReference type="Proteomes" id="UP001321450">
    <property type="component" value="Chromosome"/>
</dbReference>